<reference evidence="2 3" key="1">
    <citation type="submission" date="2019-07" db="EMBL/GenBank/DDBJ databases">
        <title>R&amp;d 2014.</title>
        <authorList>
            <person name="Klenk H.-P."/>
        </authorList>
    </citation>
    <scope>NUCLEOTIDE SEQUENCE [LARGE SCALE GENOMIC DNA]</scope>
    <source>
        <strain evidence="2 3">DSM 43194</strain>
    </source>
</reference>
<comment type="caution">
    <text evidence="2">The sequence shown here is derived from an EMBL/GenBank/DDBJ whole genome shotgun (WGS) entry which is preliminary data.</text>
</comment>
<protein>
    <submittedName>
        <fullName evidence="2">Uncharacterized protein</fullName>
    </submittedName>
</protein>
<keyword evidence="3" id="KW-1185">Reference proteome</keyword>
<accession>A0A660CKQ0</accession>
<sequence>MHPGTLIVILLVLCAVGAVVAAVAVRHGNARRRVSREEFARQIGAREHDPRSGTRPSFGHFPEKDHYTGVPFTYAMEFTRSGVPVVASEVRSGGPNTQVRHVGTVQVPSGLPVDAPPLMVGEHWRWVIDPDTLQRVRALDGFPDSRIRAMCGDEEFARRVVTPELAAVFAAHRRMRCMPTVTFEQGVISTSVGMRLAPESLLRGTDMLIEMAAILRRQQGYQCD</sequence>
<dbReference type="AlphaFoldDB" id="A0A660CKQ0"/>
<evidence type="ECO:0000313" key="3">
    <source>
        <dbReference type="Proteomes" id="UP000317303"/>
    </source>
</evidence>
<evidence type="ECO:0000256" key="1">
    <source>
        <dbReference type="SAM" id="MobiDB-lite"/>
    </source>
</evidence>
<gene>
    <name evidence="2" type="ORF">JD82_04080</name>
</gene>
<name>A0A660CKQ0_9PSEU</name>
<organism evidence="2 3">
    <name type="scientific">Prauserella rugosa</name>
    <dbReference type="NCBI Taxonomy" id="43354"/>
    <lineage>
        <taxon>Bacteria</taxon>
        <taxon>Bacillati</taxon>
        <taxon>Actinomycetota</taxon>
        <taxon>Actinomycetes</taxon>
        <taxon>Pseudonocardiales</taxon>
        <taxon>Pseudonocardiaceae</taxon>
        <taxon>Prauserella</taxon>
    </lineage>
</organism>
<proteinExistence type="predicted"/>
<dbReference type="RefSeq" id="WP_030532895.1">
    <property type="nucleotide sequence ID" value="NZ_JOIJ01000010.1"/>
</dbReference>
<feature type="region of interest" description="Disordered" evidence="1">
    <location>
        <begin position="41"/>
        <end position="60"/>
    </location>
</feature>
<feature type="compositionally biased region" description="Basic and acidic residues" evidence="1">
    <location>
        <begin position="41"/>
        <end position="52"/>
    </location>
</feature>
<evidence type="ECO:0000313" key="2">
    <source>
        <dbReference type="EMBL" id="TWH22203.1"/>
    </source>
</evidence>
<dbReference type="Proteomes" id="UP000317303">
    <property type="component" value="Unassembled WGS sequence"/>
</dbReference>
<dbReference type="OrthoDB" id="3429251at2"/>
<dbReference type="EMBL" id="VLJV01000001">
    <property type="protein sequence ID" value="TWH22203.1"/>
    <property type="molecule type" value="Genomic_DNA"/>
</dbReference>